<sequence>MPILSPFQALPLLIVRVIINHVVSSSRILGDGVEPNSNAYRVLLRPLLCVCHGFRAVAYPLYCGFFKLELSSTTHKECTTQYPLLGLFDLGYRVRNDLGYPTHHLVTELIIELDERDIYSGIAQHILSLDPYDGCAFPLARTITFLVVLEEDITALSPTAETNVRTFVERVRQLAPKASKIRIRPHDFGRVPEIASFYFGSLVSQLFQLVVRVEYEHSSDTIVTMELLPDVICDLVLVKYHCKNSVMLVVQLARQSALTLQSIDIDSEQDIDIAGLVKDANNSYVTYPHLVILKLWGPSHNSEQQRPDFSGALPFPCLRSLSVGYDYPFGDDTFFRGNAASLECLELWMDNSTISMLRRLNVFTPFSHPRLQCVKTGDLDGVLPDTFATAAEAMQFYLSVAPEASVREIKGVLSGAETALAFSPSLGDYSCIQILSLPFIPLTLWDAVSLIKSLPLLSDLYTKYPSIGDLPAGITLAELPAYMLSTYTLISERFRCWHLIFYRVRNHYDIVMCMLLLALVCPNFDYAVTDPDDREPFMRQMEKAIASNEFRQYAPHLQRLLFHGWQGCQTVSH</sequence>
<proteinExistence type="predicted"/>
<dbReference type="Proteomes" id="UP001140096">
    <property type="component" value="Unassembled WGS sequence"/>
</dbReference>
<dbReference type="EMBL" id="JANBUP010000001">
    <property type="protein sequence ID" value="KAJ2814233.1"/>
    <property type="molecule type" value="Genomic_DNA"/>
</dbReference>
<gene>
    <name evidence="1" type="ORF">H4S07_000032</name>
</gene>
<evidence type="ECO:0000313" key="1">
    <source>
        <dbReference type="EMBL" id="KAJ2814233.1"/>
    </source>
</evidence>
<organism evidence="1 2">
    <name type="scientific">Coemansia furcata</name>
    <dbReference type="NCBI Taxonomy" id="417177"/>
    <lineage>
        <taxon>Eukaryota</taxon>
        <taxon>Fungi</taxon>
        <taxon>Fungi incertae sedis</taxon>
        <taxon>Zoopagomycota</taxon>
        <taxon>Kickxellomycotina</taxon>
        <taxon>Kickxellomycetes</taxon>
        <taxon>Kickxellales</taxon>
        <taxon>Kickxellaceae</taxon>
        <taxon>Coemansia</taxon>
    </lineage>
</organism>
<keyword evidence="2" id="KW-1185">Reference proteome</keyword>
<name>A0ACC1LRB2_9FUNG</name>
<accession>A0ACC1LRB2</accession>
<comment type="caution">
    <text evidence="1">The sequence shown here is derived from an EMBL/GenBank/DDBJ whole genome shotgun (WGS) entry which is preliminary data.</text>
</comment>
<evidence type="ECO:0000313" key="2">
    <source>
        <dbReference type="Proteomes" id="UP001140096"/>
    </source>
</evidence>
<reference evidence="1" key="1">
    <citation type="submission" date="2022-07" db="EMBL/GenBank/DDBJ databases">
        <title>Phylogenomic reconstructions and comparative analyses of Kickxellomycotina fungi.</title>
        <authorList>
            <person name="Reynolds N.K."/>
            <person name="Stajich J.E."/>
            <person name="Barry K."/>
            <person name="Grigoriev I.V."/>
            <person name="Crous P."/>
            <person name="Smith M.E."/>
        </authorList>
    </citation>
    <scope>NUCLEOTIDE SEQUENCE</scope>
    <source>
        <strain evidence="1">CBS 102833</strain>
    </source>
</reference>
<protein>
    <submittedName>
        <fullName evidence="1">Uncharacterized protein</fullName>
    </submittedName>
</protein>